<protein>
    <submittedName>
        <fullName evidence="2">Uncharacterized protein</fullName>
    </submittedName>
</protein>
<gene>
    <name evidence="2" type="ORF">CYMTET_45471</name>
</gene>
<evidence type="ECO:0000313" key="2">
    <source>
        <dbReference type="EMBL" id="KAK3244940.1"/>
    </source>
</evidence>
<keyword evidence="1" id="KW-0812">Transmembrane</keyword>
<evidence type="ECO:0000256" key="1">
    <source>
        <dbReference type="SAM" id="Phobius"/>
    </source>
</evidence>
<evidence type="ECO:0000313" key="3">
    <source>
        <dbReference type="Proteomes" id="UP001190700"/>
    </source>
</evidence>
<comment type="caution">
    <text evidence="2">The sequence shown here is derived from an EMBL/GenBank/DDBJ whole genome shotgun (WGS) entry which is preliminary data.</text>
</comment>
<dbReference type="EMBL" id="LGRX02031209">
    <property type="protein sequence ID" value="KAK3244940.1"/>
    <property type="molecule type" value="Genomic_DNA"/>
</dbReference>
<accession>A0AAE0BZZ1</accession>
<proteinExistence type="predicted"/>
<keyword evidence="1" id="KW-0472">Membrane</keyword>
<reference evidence="2 3" key="1">
    <citation type="journal article" date="2015" name="Genome Biol. Evol.">
        <title>Comparative Genomics of a Bacterivorous Green Alga Reveals Evolutionary Causalities and Consequences of Phago-Mixotrophic Mode of Nutrition.</title>
        <authorList>
            <person name="Burns J.A."/>
            <person name="Paasch A."/>
            <person name="Narechania A."/>
            <person name="Kim E."/>
        </authorList>
    </citation>
    <scope>NUCLEOTIDE SEQUENCE [LARGE SCALE GENOMIC DNA]</scope>
    <source>
        <strain evidence="2 3">PLY_AMNH</strain>
    </source>
</reference>
<keyword evidence="1" id="KW-1133">Transmembrane helix</keyword>
<dbReference type="Proteomes" id="UP001190700">
    <property type="component" value="Unassembled WGS sequence"/>
</dbReference>
<feature type="transmembrane region" description="Helical" evidence="1">
    <location>
        <begin position="72"/>
        <end position="90"/>
    </location>
</feature>
<keyword evidence="3" id="KW-1185">Reference proteome</keyword>
<sequence>METIRKCPLCALNKRAKTVKTITAIRADEIRREESWDYSDSDEGTYSILHSIESPGGWQRVYNVNTEKVSSFPLYMLLCIKFLTYFPFIIPFSTSLLQLYVVAAALMQAWDEYDAPSRGDAVLLRRTGADRAAITTSKLIDFANTGPYILDEFLGKTAARLRDVLWGQALPERVTLTRLSLFRRRGTKPVPQFEDILRTEDKPKLDVAYAAQDTRLQELQADLANRPDAPVCTSCKKKMDRLHAKHMCKACYTKFANNRAKVKRSRSRWCHHEEASKKL</sequence>
<organism evidence="2 3">
    <name type="scientific">Cymbomonas tetramitiformis</name>
    <dbReference type="NCBI Taxonomy" id="36881"/>
    <lineage>
        <taxon>Eukaryota</taxon>
        <taxon>Viridiplantae</taxon>
        <taxon>Chlorophyta</taxon>
        <taxon>Pyramimonadophyceae</taxon>
        <taxon>Pyramimonadales</taxon>
        <taxon>Pyramimonadaceae</taxon>
        <taxon>Cymbomonas</taxon>
    </lineage>
</organism>
<dbReference type="AlphaFoldDB" id="A0AAE0BZZ1"/>
<name>A0AAE0BZZ1_9CHLO</name>